<dbReference type="EMBL" id="CAUYUJ010022677">
    <property type="protein sequence ID" value="CAK0911948.1"/>
    <property type="molecule type" value="Genomic_DNA"/>
</dbReference>
<keyword evidence="5" id="KW-1185">Reference proteome</keyword>
<evidence type="ECO:0000313" key="4">
    <source>
        <dbReference type="EMBL" id="CAK0911948.1"/>
    </source>
</evidence>
<comment type="caution">
    <text evidence="4">The sequence shown here is derived from an EMBL/GenBank/DDBJ whole genome shotgun (WGS) entry which is preliminary data.</text>
</comment>
<protein>
    <recommendedName>
        <fullName evidence="3">RING-type domain-containing protein</fullName>
    </recommendedName>
</protein>
<organism evidence="4 5">
    <name type="scientific">Prorocentrum cordatum</name>
    <dbReference type="NCBI Taxonomy" id="2364126"/>
    <lineage>
        <taxon>Eukaryota</taxon>
        <taxon>Sar</taxon>
        <taxon>Alveolata</taxon>
        <taxon>Dinophyceae</taxon>
        <taxon>Prorocentrales</taxon>
        <taxon>Prorocentraceae</taxon>
        <taxon>Prorocentrum</taxon>
    </lineage>
</organism>
<proteinExistence type="predicted"/>
<reference evidence="4" key="1">
    <citation type="submission" date="2023-10" db="EMBL/GenBank/DDBJ databases">
        <authorList>
            <person name="Chen Y."/>
            <person name="Shah S."/>
            <person name="Dougan E. K."/>
            <person name="Thang M."/>
            <person name="Chan C."/>
        </authorList>
    </citation>
    <scope>NUCLEOTIDE SEQUENCE [LARGE SCALE GENOMIC DNA]</scope>
</reference>
<dbReference type="InterPro" id="IPR013083">
    <property type="entry name" value="Znf_RING/FYVE/PHD"/>
</dbReference>
<evidence type="ECO:0000313" key="5">
    <source>
        <dbReference type="Proteomes" id="UP001189429"/>
    </source>
</evidence>
<dbReference type="PROSITE" id="PS50089">
    <property type="entry name" value="ZF_RING_2"/>
    <property type="match status" value="1"/>
</dbReference>
<dbReference type="Gene3D" id="3.30.40.10">
    <property type="entry name" value="Zinc/RING finger domain, C3HC4 (zinc finger)"/>
    <property type="match status" value="1"/>
</dbReference>
<accession>A0ABN9YGE6</accession>
<feature type="domain" description="RING-type" evidence="3">
    <location>
        <begin position="211"/>
        <end position="248"/>
    </location>
</feature>
<evidence type="ECO:0000259" key="3">
    <source>
        <dbReference type="PROSITE" id="PS50089"/>
    </source>
</evidence>
<dbReference type="InterPro" id="IPR001841">
    <property type="entry name" value="Znf_RING"/>
</dbReference>
<dbReference type="SUPFAM" id="SSF57850">
    <property type="entry name" value="RING/U-box"/>
    <property type="match status" value="1"/>
</dbReference>
<feature type="region of interest" description="Disordered" evidence="2">
    <location>
        <begin position="1"/>
        <end position="100"/>
    </location>
</feature>
<dbReference type="SMART" id="SM00184">
    <property type="entry name" value="RING"/>
    <property type="match status" value="1"/>
</dbReference>
<gene>
    <name evidence="4" type="ORF">PCOR1329_LOCUS85665</name>
</gene>
<evidence type="ECO:0000256" key="2">
    <source>
        <dbReference type="SAM" id="MobiDB-lite"/>
    </source>
</evidence>
<sequence length="258" mass="27839">MATLTAVARARHQTLLARQAEPRQPRHRRAPTPRAGCAEVAEDDGGRERRGGRGCTLQQRARTAGRPHRGGVAPATAQRGGTASVRSSMHGVQRRAHDPTENDAAIAACLAEADLAERSVSRDEWVQSAEQGILARSFDGDLSMEELDRQRRAMRRFEIRATLAARARRRSDGADAGFSFSPGDREAREPRAGAGRTRQGAAAGGANQEVCCACMDREANALLVPCGHRTVCVGCARKLVPPRCPVCRYEVQQISVIG</sequence>
<feature type="region of interest" description="Disordered" evidence="2">
    <location>
        <begin position="173"/>
        <end position="200"/>
    </location>
</feature>
<keyword evidence="1" id="KW-0862">Zinc</keyword>
<keyword evidence="1" id="KW-0479">Metal-binding</keyword>
<dbReference type="Pfam" id="PF13920">
    <property type="entry name" value="zf-C3HC4_3"/>
    <property type="match status" value="1"/>
</dbReference>
<dbReference type="Proteomes" id="UP001189429">
    <property type="component" value="Unassembled WGS sequence"/>
</dbReference>
<evidence type="ECO:0000256" key="1">
    <source>
        <dbReference type="PROSITE-ProRule" id="PRU00175"/>
    </source>
</evidence>
<name>A0ABN9YGE6_9DINO</name>
<keyword evidence="1" id="KW-0863">Zinc-finger</keyword>